<sequence>MYKSVSDAERECHLNPLCLVTQTQTTSSPQRKLHDLREPFASQTPQLSRRTSTFSMHLGAGFNA</sequence>
<dbReference type="EMBL" id="ML986585">
    <property type="protein sequence ID" value="KAF2268668.1"/>
    <property type="molecule type" value="Genomic_DNA"/>
</dbReference>
<dbReference type="Proteomes" id="UP000800093">
    <property type="component" value="Unassembled WGS sequence"/>
</dbReference>
<protein>
    <submittedName>
        <fullName evidence="1">Uncharacterized protein</fullName>
    </submittedName>
</protein>
<organism evidence="1 2">
    <name type="scientific">Lojkania enalia</name>
    <dbReference type="NCBI Taxonomy" id="147567"/>
    <lineage>
        <taxon>Eukaryota</taxon>
        <taxon>Fungi</taxon>
        <taxon>Dikarya</taxon>
        <taxon>Ascomycota</taxon>
        <taxon>Pezizomycotina</taxon>
        <taxon>Dothideomycetes</taxon>
        <taxon>Pleosporomycetidae</taxon>
        <taxon>Pleosporales</taxon>
        <taxon>Pleosporales incertae sedis</taxon>
        <taxon>Lojkania</taxon>
    </lineage>
</organism>
<gene>
    <name evidence="1" type="ORF">CC78DRAFT_529678</name>
</gene>
<evidence type="ECO:0000313" key="1">
    <source>
        <dbReference type="EMBL" id="KAF2268668.1"/>
    </source>
</evidence>
<accession>A0A9P4KIL2</accession>
<comment type="caution">
    <text evidence="1">The sequence shown here is derived from an EMBL/GenBank/DDBJ whole genome shotgun (WGS) entry which is preliminary data.</text>
</comment>
<proteinExistence type="predicted"/>
<evidence type="ECO:0000313" key="2">
    <source>
        <dbReference type="Proteomes" id="UP000800093"/>
    </source>
</evidence>
<reference evidence="2" key="1">
    <citation type="journal article" date="2020" name="Stud. Mycol.">
        <title>101 Dothideomycetes genomes: A test case for predicting lifestyles and emergence of pathogens.</title>
        <authorList>
            <person name="Haridas S."/>
            <person name="Albert R."/>
            <person name="Binder M."/>
            <person name="Bloem J."/>
            <person name="LaButti K."/>
            <person name="Salamov A."/>
            <person name="Andreopoulos B."/>
            <person name="Baker S."/>
            <person name="Barry K."/>
            <person name="Bills G."/>
            <person name="Bluhm B."/>
            <person name="Cannon C."/>
            <person name="Castanera R."/>
            <person name="Culley D."/>
            <person name="Daum C."/>
            <person name="Ezra D."/>
            <person name="Gonzalez J."/>
            <person name="Henrissat B."/>
            <person name="Kuo A."/>
            <person name="Liang C."/>
            <person name="Lipzen A."/>
            <person name="Lutzoni F."/>
            <person name="Magnuson J."/>
            <person name="Mondo S."/>
            <person name="Nolan M."/>
            <person name="Ohm R."/>
            <person name="Pangilinan J."/>
            <person name="Park H.-J."/>
            <person name="Ramirez L."/>
            <person name="Alfaro M."/>
            <person name="Sun H."/>
            <person name="Tritt A."/>
            <person name="Yoshinaga Y."/>
            <person name="Zwiers L.-H."/>
            <person name="Turgeon B."/>
            <person name="Goodwin S."/>
            <person name="Spatafora J."/>
            <person name="Crous P."/>
            <person name="Grigoriev I."/>
        </authorList>
    </citation>
    <scope>NUCLEOTIDE SEQUENCE [LARGE SCALE GENOMIC DNA]</scope>
    <source>
        <strain evidence="2">CBS 304.66</strain>
    </source>
</reference>
<name>A0A9P4KIL2_9PLEO</name>
<dbReference type="AlphaFoldDB" id="A0A9P4KIL2"/>
<keyword evidence="2" id="KW-1185">Reference proteome</keyword>